<dbReference type="PRINTS" id="PR01021">
    <property type="entry name" value="OMPADOMAIN"/>
</dbReference>
<keyword evidence="8" id="KW-1185">Reference proteome</keyword>
<dbReference type="InterPro" id="IPR013783">
    <property type="entry name" value="Ig-like_fold"/>
</dbReference>
<dbReference type="InterPro" id="IPR036737">
    <property type="entry name" value="OmpA-like_sf"/>
</dbReference>
<dbReference type="OrthoDB" id="9782229at2"/>
<dbReference type="PROSITE" id="PS51123">
    <property type="entry name" value="OMPA_2"/>
    <property type="match status" value="1"/>
</dbReference>
<dbReference type="GO" id="GO:0009279">
    <property type="term" value="C:cell outer membrane"/>
    <property type="evidence" value="ECO:0007669"/>
    <property type="project" value="UniProtKB-SubCell"/>
</dbReference>
<reference evidence="7 8" key="1">
    <citation type="submission" date="2017-02" db="EMBL/GenBank/DDBJ databases">
        <authorList>
            <person name="Peterson S.W."/>
        </authorList>
    </citation>
    <scope>NUCLEOTIDE SEQUENCE [LARGE SCALE GENOMIC DNA]</scope>
    <source>
        <strain evidence="7 8">DSM 22323</strain>
    </source>
</reference>
<dbReference type="SUPFAM" id="SSF49478">
    <property type="entry name" value="Cna protein B-type domain"/>
    <property type="match status" value="1"/>
</dbReference>
<dbReference type="InterPro" id="IPR050330">
    <property type="entry name" value="Bact_OuterMem_StrucFunc"/>
</dbReference>
<dbReference type="PANTHER" id="PTHR30329">
    <property type="entry name" value="STATOR ELEMENT OF FLAGELLAR MOTOR COMPLEX"/>
    <property type="match status" value="1"/>
</dbReference>
<feature type="chain" id="PRO_5012843557" evidence="5">
    <location>
        <begin position="19"/>
        <end position="567"/>
    </location>
</feature>
<keyword evidence="2 4" id="KW-0472">Membrane</keyword>
<evidence type="ECO:0000256" key="4">
    <source>
        <dbReference type="PROSITE-ProRule" id="PRU00473"/>
    </source>
</evidence>
<protein>
    <submittedName>
        <fullName evidence="7">Carboxypeptidase regulatory-like domain-containing protein</fullName>
    </submittedName>
</protein>
<dbReference type="Gene3D" id="2.60.40.10">
    <property type="entry name" value="Immunoglobulins"/>
    <property type="match status" value="1"/>
</dbReference>
<dbReference type="AlphaFoldDB" id="A0A1T5FKM7"/>
<keyword evidence="7" id="KW-0645">Protease</keyword>
<evidence type="ECO:0000256" key="5">
    <source>
        <dbReference type="SAM" id="SignalP"/>
    </source>
</evidence>
<keyword evidence="7" id="KW-0121">Carboxypeptidase</keyword>
<sequence>MKKIYAFLLLSCSFVATKAQYYGDFDNNFRIGINGGIDVPSLDNKTPFINYKPGFNVGANVDYFWTWFGLGADFNYLSNSAKSTYPTDNLFLNNVKLNNIQLSENSLNRMFVGIGPNFKHDFSDELSMIFKLRGGISTLKNGDIQLAGIANNQNIALNEHNSYDVSSVASAKAQLEFNYFFTENLGLNFGAYYLQHFQIKENGTGTIAGYYPYSEVNGQNNLNTQQGFQGRSTLEHEAHSIGAFAGLVYRFGNTYKNKKSKVATNTYKMEVLVKDKYSGEVLPNSEVVLFNSQGQRAYYGTSNKDGKVTFNNVKPDDYELKGKYRDINLVTKKIEKTTIFTLTPLYFELENEDERFFIEGKVTDCKTQKALPYASVSLKNEKTSEVKNLKTSANGTFSFMASKDELYSIYGKKGNYFSQTENLDGKKNDRTKKMFINLQVCMEEATCDKAINLQNINYDFDKTAIREDAKPELDKLYQFLAENSTIKLELSSHTDSRGSDDYNLKLSQGRADSAVNYLVSKGLSRSRVIAKGYGETKLLNECKNDVNCSEEQHQHNRRTEFKVICAK</sequence>
<keyword evidence="7" id="KW-0378">Hydrolase</keyword>
<dbReference type="InterPro" id="IPR006664">
    <property type="entry name" value="OMP_bac"/>
</dbReference>
<accession>A0A1T5FKM7</accession>
<name>A0A1T5FKM7_9FLAO</name>
<evidence type="ECO:0000313" key="8">
    <source>
        <dbReference type="Proteomes" id="UP000191112"/>
    </source>
</evidence>
<evidence type="ECO:0000256" key="2">
    <source>
        <dbReference type="ARBA" id="ARBA00023136"/>
    </source>
</evidence>
<dbReference type="STRING" id="619805.SAMN05660477_02105"/>
<dbReference type="RefSeq" id="WP_079667327.1">
    <property type="nucleotide sequence ID" value="NZ_FUYZ01000007.1"/>
</dbReference>
<comment type="subcellular location">
    <subcellularLocation>
        <location evidence="1">Cell outer membrane</location>
    </subcellularLocation>
</comment>
<dbReference type="Pfam" id="PF00691">
    <property type="entry name" value="OmpA"/>
    <property type="match status" value="1"/>
</dbReference>
<gene>
    <name evidence="7" type="ORF">SAMN05660477_02105</name>
</gene>
<dbReference type="SUPFAM" id="SSF49464">
    <property type="entry name" value="Carboxypeptidase regulatory domain-like"/>
    <property type="match status" value="1"/>
</dbReference>
<evidence type="ECO:0000313" key="7">
    <source>
        <dbReference type="EMBL" id="SKB96751.1"/>
    </source>
</evidence>
<dbReference type="InterPro" id="IPR006665">
    <property type="entry name" value="OmpA-like"/>
</dbReference>
<dbReference type="GO" id="GO:0004180">
    <property type="term" value="F:carboxypeptidase activity"/>
    <property type="evidence" value="ECO:0007669"/>
    <property type="project" value="UniProtKB-KW"/>
</dbReference>
<keyword evidence="5" id="KW-0732">Signal</keyword>
<dbReference type="PANTHER" id="PTHR30329:SF21">
    <property type="entry name" value="LIPOPROTEIN YIAD-RELATED"/>
    <property type="match status" value="1"/>
</dbReference>
<dbReference type="Proteomes" id="UP000191112">
    <property type="component" value="Unassembled WGS sequence"/>
</dbReference>
<evidence type="ECO:0000256" key="3">
    <source>
        <dbReference type="ARBA" id="ARBA00023237"/>
    </source>
</evidence>
<dbReference type="InterPro" id="IPR008969">
    <property type="entry name" value="CarboxyPept-like_regulatory"/>
</dbReference>
<feature type="signal peptide" evidence="5">
    <location>
        <begin position="1"/>
        <end position="18"/>
    </location>
</feature>
<feature type="domain" description="OmpA-like" evidence="6">
    <location>
        <begin position="445"/>
        <end position="567"/>
    </location>
</feature>
<keyword evidence="3" id="KW-0998">Cell outer membrane</keyword>
<organism evidence="7 8">
    <name type="scientific">Soonwooa buanensis</name>
    <dbReference type="NCBI Taxonomy" id="619805"/>
    <lineage>
        <taxon>Bacteria</taxon>
        <taxon>Pseudomonadati</taxon>
        <taxon>Bacteroidota</taxon>
        <taxon>Flavobacteriia</taxon>
        <taxon>Flavobacteriales</taxon>
        <taxon>Weeksellaceae</taxon>
        <taxon>Chryseobacterium group</taxon>
        <taxon>Soonwooa</taxon>
    </lineage>
</organism>
<dbReference type="EMBL" id="FUYZ01000007">
    <property type="protein sequence ID" value="SKB96751.1"/>
    <property type="molecule type" value="Genomic_DNA"/>
</dbReference>
<dbReference type="SUPFAM" id="SSF103088">
    <property type="entry name" value="OmpA-like"/>
    <property type="match status" value="1"/>
</dbReference>
<dbReference type="Gene3D" id="3.30.1330.60">
    <property type="entry name" value="OmpA-like domain"/>
    <property type="match status" value="1"/>
</dbReference>
<dbReference type="Gene3D" id="2.60.40.1120">
    <property type="entry name" value="Carboxypeptidase-like, regulatory domain"/>
    <property type="match status" value="1"/>
</dbReference>
<evidence type="ECO:0000259" key="6">
    <source>
        <dbReference type="PROSITE" id="PS51123"/>
    </source>
</evidence>
<evidence type="ECO:0000256" key="1">
    <source>
        <dbReference type="ARBA" id="ARBA00004442"/>
    </source>
</evidence>
<proteinExistence type="predicted"/>
<dbReference type="CDD" id="cd07185">
    <property type="entry name" value="OmpA_C-like"/>
    <property type="match status" value="1"/>
</dbReference>